<keyword evidence="1" id="KW-0479">Metal-binding</keyword>
<reference evidence="7" key="1">
    <citation type="journal article" date="2021" name="Sci. Rep.">
        <title>Diploid genomic architecture of Nitzschia inconspicua, an elite biomass production diatom.</title>
        <authorList>
            <person name="Oliver A."/>
            <person name="Podell S."/>
            <person name="Pinowska A."/>
            <person name="Traller J.C."/>
            <person name="Smith S.R."/>
            <person name="McClure R."/>
            <person name="Beliaev A."/>
            <person name="Bohutskyi P."/>
            <person name="Hill E.A."/>
            <person name="Rabines A."/>
            <person name="Zheng H."/>
            <person name="Allen L.Z."/>
            <person name="Kuo A."/>
            <person name="Grigoriev I.V."/>
            <person name="Allen A.E."/>
            <person name="Hazlebeck D."/>
            <person name="Allen E.E."/>
        </authorList>
    </citation>
    <scope>NUCLEOTIDE SEQUENCE</scope>
    <source>
        <strain evidence="7">Hildebrandi</strain>
    </source>
</reference>
<dbReference type="GO" id="GO:0008270">
    <property type="term" value="F:zinc ion binding"/>
    <property type="evidence" value="ECO:0007669"/>
    <property type="project" value="UniProtKB-KW"/>
</dbReference>
<proteinExistence type="predicted"/>
<dbReference type="Proteomes" id="UP000693970">
    <property type="component" value="Unassembled WGS sequence"/>
</dbReference>
<dbReference type="SMART" id="SM01197">
    <property type="entry name" value="FANCL_C"/>
    <property type="match status" value="1"/>
</dbReference>
<feature type="transmembrane region" description="Helical" evidence="5">
    <location>
        <begin position="106"/>
        <end position="128"/>
    </location>
</feature>
<organism evidence="7 8">
    <name type="scientific">Nitzschia inconspicua</name>
    <dbReference type="NCBI Taxonomy" id="303405"/>
    <lineage>
        <taxon>Eukaryota</taxon>
        <taxon>Sar</taxon>
        <taxon>Stramenopiles</taxon>
        <taxon>Ochrophyta</taxon>
        <taxon>Bacillariophyta</taxon>
        <taxon>Bacillariophyceae</taxon>
        <taxon>Bacillariophycidae</taxon>
        <taxon>Bacillariales</taxon>
        <taxon>Bacillariaceae</taxon>
        <taxon>Nitzschia</taxon>
    </lineage>
</organism>
<keyword evidence="8" id="KW-1185">Reference proteome</keyword>
<dbReference type="PANTHER" id="PTHR14155">
    <property type="entry name" value="RING FINGER DOMAIN-CONTAINING"/>
    <property type="match status" value="1"/>
</dbReference>
<dbReference type="OrthoDB" id="49515at2759"/>
<sequence length="360" mass="40201">MLTVNAACKKLHHSQRIKTAFHSALPALLLSFYRSRQDLLMPTMLQESGHYPVVHSIPFHSNTIGIWRCQRKLPSFSLSAVATALASNTFSLNLEMDGGERDNAKLGLILVAIVLLFLFTMVALKLCCNMMIDVMVLRDADSFMRTVSQLRRTLCPWWHPRTEPSTLQHGNNASSLDLPQTSTGHSSDALRIDIENLLVGMTSDQKKQLLASILPCKTVSEPDLSSWETTVSSSRSILEGNISIEKVQGGSSEKKSHDNSTSRIINNNNTNNALCPICIHDIRVGESICYSALCHHVFHRDCLSAWLSTHSRICPYCRQEILTQEMLEEAHRIKQGWLRNGNDDDSSYSSGEESDDSLDC</sequence>
<dbReference type="Pfam" id="PF13639">
    <property type="entry name" value="zf-RING_2"/>
    <property type="match status" value="1"/>
</dbReference>
<name>A0A9K3KZ42_9STRA</name>
<evidence type="ECO:0000256" key="2">
    <source>
        <dbReference type="ARBA" id="ARBA00022771"/>
    </source>
</evidence>
<evidence type="ECO:0000256" key="1">
    <source>
        <dbReference type="ARBA" id="ARBA00022723"/>
    </source>
</evidence>
<dbReference type="PANTHER" id="PTHR14155:SF627">
    <property type="entry name" value="OS06G0192800 PROTEIN"/>
    <property type="match status" value="1"/>
</dbReference>
<comment type="caution">
    <text evidence="7">The sequence shown here is derived from an EMBL/GenBank/DDBJ whole genome shotgun (WGS) entry which is preliminary data.</text>
</comment>
<keyword evidence="5" id="KW-0472">Membrane</keyword>
<evidence type="ECO:0000256" key="3">
    <source>
        <dbReference type="ARBA" id="ARBA00022833"/>
    </source>
</evidence>
<keyword evidence="5" id="KW-0812">Transmembrane</keyword>
<dbReference type="EMBL" id="JAGRRH010000017">
    <property type="protein sequence ID" value="KAG7351858.1"/>
    <property type="molecule type" value="Genomic_DNA"/>
</dbReference>
<evidence type="ECO:0000313" key="7">
    <source>
        <dbReference type="EMBL" id="KAG7351858.1"/>
    </source>
</evidence>
<dbReference type="PROSITE" id="PS50089">
    <property type="entry name" value="ZF_RING_2"/>
    <property type="match status" value="1"/>
</dbReference>
<dbReference type="AlphaFoldDB" id="A0A9K3KZ42"/>
<accession>A0A9K3KZ42</accession>
<protein>
    <submittedName>
        <fullName evidence="7">Ring finger domain containing protein</fullName>
    </submittedName>
</protein>
<keyword evidence="2 4" id="KW-0863">Zinc-finger</keyword>
<feature type="domain" description="RING-type" evidence="6">
    <location>
        <begin position="275"/>
        <end position="318"/>
    </location>
</feature>
<evidence type="ECO:0000313" key="8">
    <source>
        <dbReference type="Proteomes" id="UP000693970"/>
    </source>
</evidence>
<keyword evidence="5" id="KW-1133">Transmembrane helix</keyword>
<evidence type="ECO:0000259" key="6">
    <source>
        <dbReference type="PROSITE" id="PS50089"/>
    </source>
</evidence>
<reference evidence="7" key="2">
    <citation type="submission" date="2021-04" db="EMBL/GenBank/DDBJ databases">
        <authorList>
            <person name="Podell S."/>
        </authorList>
    </citation>
    <scope>NUCLEOTIDE SEQUENCE</scope>
    <source>
        <strain evidence="7">Hildebrandi</strain>
    </source>
</reference>
<dbReference type="InterPro" id="IPR001841">
    <property type="entry name" value="Znf_RING"/>
</dbReference>
<evidence type="ECO:0000256" key="4">
    <source>
        <dbReference type="PROSITE-ProRule" id="PRU00175"/>
    </source>
</evidence>
<dbReference type="InterPro" id="IPR053238">
    <property type="entry name" value="RING-H2_zinc_finger"/>
</dbReference>
<gene>
    <name evidence="7" type="ORF">IV203_007906</name>
</gene>
<evidence type="ECO:0000256" key="5">
    <source>
        <dbReference type="SAM" id="Phobius"/>
    </source>
</evidence>
<keyword evidence="3" id="KW-0862">Zinc</keyword>